<accession>A0A9B0WUC3</accession>
<dbReference type="SMART" id="SM00451">
    <property type="entry name" value="ZnF_U1"/>
    <property type="match status" value="3"/>
</dbReference>
<feature type="compositionally biased region" description="Polar residues" evidence="1">
    <location>
        <begin position="450"/>
        <end position="464"/>
    </location>
</feature>
<dbReference type="InterPro" id="IPR006561">
    <property type="entry name" value="DZF_dom"/>
</dbReference>
<name>A0A9B0WUC3_CHRAS</name>
<feature type="compositionally biased region" description="Basic and acidic residues" evidence="1">
    <location>
        <begin position="1028"/>
        <end position="1051"/>
    </location>
</feature>
<dbReference type="FunFam" id="3.30.160.60:FF:000210">
    <property type="entry name" value="Zinc finger RNA-binding protein 2"/>
    <property type="match status" value="1"/>
</dbReference>
<feature type="region of interest" description="Disordered" evidence="1">
    <location>
        <begin position="633"/>
        <end position="708"/>
    </location>
</feature>
<dbReference type="RefSeq" id="XP_006869103.1">
    <property type="nucleotide sequence ID" value="XM_006869041.1"/>
</dbReference>
<dbReference type="GeneID" id="102830747"/>
<dbReference type="InterPro" id="IPR013087">
    <property type="entry name" value="Znf_C2H2_type"/>
</dbReference>
<reference evidence="4" key="1">
    <citation type="submission" date="2025-08" db="UniProtKB">
        <authorList>
            <consortium name="RefSeq"/>
        </authorList>
    </citation>
    <scope>IDENTIFICATION</scope>
    <source>
        <tissue evidence="4">Spleen</tissue>
    </source>
</reference>
<feature type="compositionally biased region" description="Polar residues" evidence="1">
    <location>
        <begin position="287"/>
        <end position="303"/>
    </location>
</feature>
<dbReference type="SMART" id="SM00572">
    <property type="entry name" value="DZF"/>
    <property type="match status" value="1"/>
</dbReference>
<dbReference type="PANTHER" id="PTHR45762:SF2">
    <property type="entry name" value="ZINC FINGER RNA-BINDING PROTEIN 2"/>
    <property type="match status" value="1"/>
</dbReference>
<feature type="region of interest" description="Disordered" evidence="1">
    <location>
        <begin position="1009"/>
        <end position="1051"/>
    </location>
</feature>
<keyword evidence="3" id="KW-1185">Reference proteome</keyword>
<dbReference type="Gene3D" id="1.10.1410.40">
    <property type="match status" value="1"/>
</dbReference>
<sequence length="1051" mass="114024">MRDFIVVRCQKRTLLNFYTLRLHCSPDHTLLYGSVLITAQPPGPHSASGYAAYQPHSSQDYCYNSRPTTAPLYQKRSGLGPGTPVFPHEHNPGLSERGRGLGEWTCAEQGSVNVDGAWVSGRVHRLSERGRGLGEWTCAEQGSVNVDGAWDLYSYGQSTVASDYENEQSQYSATNSIYQSGTKESYSQASGGYSQTQPGGSPVGTSVSNCIYPLETTALPAASVPTMPAYTLTSYNPPAVSYAGPEYPACDGSTSSATGLHYPLPLRGPTPPQLPPPPPPPPPPKPANSSLWGTPGNSPSSRFSPAGSFSRPPKTIHYCEICKISCSGPQTYREHLRGQMHRKKKVAQSTWSESDGSPRGVQAILRCELCDVSCTGADAYAAHIRGSKHQKVFKLHTKLGIPIPCAEPVPASPSPAQVPRASQPAVPTPMSSPSPSVSPSRLAPKRPTASKATCTGPPQLQGTRSRPEEGMPGPPKAEGPGHVSPREPSGDWHDAEPVGLDYVEEVHNEEGKTVRFHCKLCECRFNDSNAKDMHVRGRRHRLQYKKKVNPDLPIVAKSGTRVHRLLEDKMRKQRQKELARRHKEVQRWLAEMRPDPMLLVGKPNMSPSASHVGAHVGCCRPAIESIQDTIRKGAGGSVGRGGHSRMSTCAGPHPPMGRPGVPATPLLVGLRPPQHEGPPVALTPLSHDLDSRPPPQLTQRPETSEDRQVMWKHSTIYPMEDELMAVQRVISHSERALKLVSDSLAQEQAASTEDKGSECSSAAPTTRVLKGVMRVGLLAKGLLLRGDRHVHLALLCSEKPTHTLLRKISEQLPRQLLCGRSLLCPQGAGGARAAGARVALHEEACIHTSSQEPTLMFLPEAETVRPDPVDTLSPARCLESLAALRHAKWFQAHATSLQSCVVVIRVLRDLCQRVPTWGALPDWAMELLVEKALSSAAGPLGPGDAVRRVLECVATGTLLTGGPGLQDPCERDPTDVLDSMTTQEREDITASAQHALRLLAFRQIHKILGTDPLPPHSRPRAHFRKRLREVGHAEEGEGERKQVRRGEEEPA</sequence>
<dbReference type="PROSITE" id="PS00028">
    <property type="entry name" value="ZINC_FINGER_C2H2_1"/>
    <property type="match status" value="2"/>
</dbReference>
<feature type="region of interest" description="Disordered" evidence="1">
    <location>
        <begin position="253"/>
        <end position="309"/>
    </location>
</feature>
<gene>
    <name evidence="4" type="primary">ZFR2</name>
</gene>
<dbReference type="InterPro" id="IPR049402">
    <property type="entry name" value="DZF_dom_C"/>
</dbReference>
<organism evidence="3 4">
    <name type="scientific">Chrysochloris asiatica</name>
    <name type="common">Cape golden mole</name>
    <dbReference type="NCBI Taxonomy" id="185453"/>
    <lineage>
        <taxon>Eukaryota</taxon>
        <taxon>Metazoa</taxon>
        <taxon>Chordata</taxon>
        <taxon>Craniata</taxon>
        <taxon>Vertebrata</taxon>
        <taxon>Euteleostomi</taxon>
        <taxon>Mammalia</taxon>
        <taxon>Eutheria</taxon>
        <taxon>Afrotheria</taxon>
        <taxon>Chrysochloridae</taxon>
        <taxon>Chrysochlorinae</taxon>
        <taxon>Chrysochloris</taxon>
    </lineage>
</organism>
<dbReference type="AlphaFoldDB" id="A0A9B0WUC3"/>
<dbReference type="SUPFAM" id="SSF57667">
    <property type="entry name" value="beta-beta-alpha zinc fingers"/>
    <property type="match status" value="3"/>
</dbReference>
<evidence type="ECO:0000313" key="4">
    <source>
        <dbReference type="RefSeq" id="XP_006869103.1"/>
    </source>
</evidence>
<dbReference type="CTD" id="23217"/>
<feature type="compositionally biased region" description="Low complexity" evidence="1">
    <location>
        <begin position="414"/>
        <end position="425"/>
    </location>
</feature>
<evidence type="ECO:0000256" key="1">
    <source>
        <dbReference type="SAM" id="MobiDB-lite"/>
    </source>
</evidence>
<dbReference type="OrthoDB" id="8898434at2759"/>
<feature type="compositionally biased region" description="Basic residues" evidence="1">
    <location>
        <begin position="1017"/>
        <end position="1027"/>
    </location>
</feature>
<dbReference type="InterPro" id="IPR003604">
    <property type="entry name" value="Matrin/U1-like-C_Znf_C2H2"/>
</dbReference>
<dbReference type="PANTHER" id="PTHR45762">
    <property type="entry name" value="ZINC FINGER RNA-BINDING PROTEIN"/>
    <property type="match status" value="1"/>
</dbReference>
<evidence type="ECO:0000259" key="2">
    <source>
        <dbReference type="PROSITE" id="PS51703"/>
    </source>
</evidence>
<dbReference type="FunFam" id="1.10.1410.40:FF:000001">
    <property type="entry name" value="interleukin enhancer-binding factor 3 isoform X1"/>
    <property type="match status" value="1"/>
</dbReference>
<dbReference type="GO" id="GO:0071011">
    <property type="term" value="C:precatalytic spliceosome"/>
    <property type="evidence" value="ECO:0007669"/>
    <property type="project" value="TreeGrafter"/>
</dbReference>
<feature type="compositionally biased region" description="Basic and acidic residues" evidence="1">
    <location>
        <begin position="484"/>
        <end position="496"/>
    </location>
</feature>
<dbReference type="PROSITE" id="PS51703">
    <property type="entry name" value="DZF"/>
    <property type="match status" value="1"/>
</dbReference>
<dbReference type="Pfam" id="PF12874">
    <property type="entry name" value="zf-met"/>
    <property type="match status" value="3"/>
</dbReference>
<dbReference type="Gene3D" id="3.30.460.10">
    <property type="entry name" value="Beta Polymerase, domain 2"/>
    <property type="match status" value="1"/>
</dbReference>
<proteinExistence type="predicted"/>
<dbReference type="Proteomes" id="UP000504623">
    <property type="component" value="Unplaced"/>
</dbReference>
<feature type="region of interest" description="Disordered" evidence="1">
    <location>
        <begin position="404"/>
        <end position="496"/>
    </location>
</feature>
<dbReference type="GO" id="GO:0008270">
    <property type="term" value="F:zinc ion binding"/>
    <property type="evidence" value="ECO:0007669"/>
    <property type="project" value="InterPro"/>
</dbReference>
<dbReference type="InterPro" id="IPR049401">
    <property type="entry name" value="DZF_dom_N"/>
</dbReference>
<feature type="domain" description="DZF" evidence="2">
    <location>
        <begin position="692"/>
        <end position="1050"/>
    </location>
</feature>
<dbReference type="InterPro" id="IPR043519">
    <property type="entry name" value="NT_sf"/>
</dbReference>
<dbReference type="InterPro" id="IPR036236">
    <property type="entry name" value="Znf_C2H2_sf"/>
</dbReference>
<dbReference type="SMART" id="SM00355">
    <property type="entry name" value="ZnF_C2H2"/>
    <property type="match status" value="3"/>
</dbReference>
<dbReference type="Gene3D" id="3.30.160.60">
    <property type="entry name" value="Classic Zinc Finger"/>
    <property type="match status" value="2"/>
</dbReference>
<protein>
    <submittedName>
        <fullName evidence="4">Zinc finger RNA-binding protein 2</fullName>
    </submittedName>
</protein>
<feature type="compositionally biased region" description="Pro residues" evidence="1">
    <location>
        <begin position="266"/>
        <end position="286"/>
    </location>
</feature>
<dbReference type="Pfam" id="PF07528">
    <property type="entry name" value="DZF_N"/>
    <property type="match status" value="1"/>
</dbReference>
<evidence type="ECO:0000313" key="3">
    <source>
        <dbReference type="Proteomes" id="UP000504623"/>
    </source>
</evidence>
<dbReference type="GO" id="GO:0003727">
    <property type="term" value="F:single-stranded RNA binding"/>
    <property type="evidence" value="ECO:0007669"/>
    <property type="project" value="TreeGrafter"/>
</dbReference>
<dbReference type="GO" id="GO:0003725">
    <property type="term" value="F:double-stranded RNA binding"/>
    <property type="evidence" value="ECO:0007669"/>
    <property type="project" value="TreeGrafter"/>
</dbReference>
<dbReference type="Pfam" id="PF20965">
    <property type="entry name" value="DZF_C"/>
    <property type="match status" value="1"/>
</dbReference>